<dbReference type="Gene3D" id="2.60.120.260">
    <property type="entry name" value="Galactose-binding domain-like"/>
    <property type="match status" value="1"/>
</dbReference>
<feature type="non-terminal residue" evidence="1">
    <location>
        <position position="60"/>
    </location>
</feature>
<dbReference type="InterPro" id="IPR008979">
    <property type="entry name" value="Galactose-bd-like_sf"/>
</dbReference>
<proteinExistence type="predicted"/>
<accession>A0A821XNY7</accession>
<evidence type="ECO:0000313" key="1">
    <source>
        <dbReference type="EMBL" id="CAF4949438.1"/>
    </source>
</evidence>
<evidence type="ECO:0000313" key="2">
    <source>
        <dbReference type="EMBL" id="CAF4977247.1"/>
    </source>
</evidence>
<reference evidence="1" key="1">
    <citation type="submission" date="2021-02" db="EMBL/GenBank/DDBJ databases">
        <authorList>
            <person name="Nowell W R."/>
        </authorList>
    </citation>
    <scope>NUCLEOTIDE SEQUENCE</scope>
</reference>
<organism evidence="1 3">
    <name type="scientific">Rotaria socialis</name>
    <dbReference type="NCBI Taxonomy" id="392032"/>
    <lineage>
        <taxon>Eukaryota</taxon>
        <taxon>Metazoa</taxon>
        <taxon>Spiralia</taxon>
        <taxon>Gnathifera</taxon>
        <taxon>Rotifera</taxon>
        <taxon>Eurotatoria</taxon>
        <taxon>Bdelloidea</taxon>
        <taxon>Philodinida</taxon>
        <taxon>Philodinidae</taxon>
        <taxon>Rotaria</taxon>
    </lineage>
</organism>
<dbReference type="AlphaFoldDB" id="A0A821XNY7"/>
<protein>
    <submittedName>
        <fullName evidence="1">Uncharacterized protein</fullName>
    </submittedName>
</protein>
<dbReference type="EMBL" id="CAJOBP010091601">
    <property type="protein sequence ID" value="CAF4949438.1"/>
    <property type="molecule type" value="Genomic_DNA"/>
</dbReference>
<sequence length="60" mass="6739">DMVQHAKNWKSLPARYHCAAGNITGKQPIPEKGTLKLTINTDACKNTKDEVNYLEHVQAF</sequence>
<gene>
    <name evidence="1" type="ORF">UJA718_LOCUS47685</name>
    <name evidence="2" type="ORF">UJA718_LOCUS49105</name>
</gene>
<name>A0A821XNY7_9BILA</name>
<dbReference type="EMBL" id="CAJOBP010101394">
    <property type="protein sequence ID" value="CAF4977247.1"/>
    <property type="molecule type" value="Genomic_DNA"/>
</dbReference>
<evidence type="ECO:0000313" key="3">
    <source>
        <dbReference type="Proteomes" id="UP000663873"/>
    </source>
</evidence>
<comment type="caution">
    <text evidence="1">The sequence shown here is derived from an EMBL/GenBank/DDBJ whole genome shotgun (WGS) entry which is preliminary data.</text>
</comment>
<keyword evidence="3" id="KW-1185">Reference proteome</keyword>
<dbReference type="SUPFAM" id="SSF49785">
    <property type="entry name" value="Galactose-binding domain-like"/>
    <property type="match status" value="1"/>
</dbReference>
<feature type="non-terminal residue" evidence="1">
    <location>
        <position position="1"/>
    </location>
</feature>
<dbReference type="Proteomes" id="UP000663873">
    <property type="component" value="Unassembled WGS sequence"/>
</dbReference>